<organism evidence="2 3">
    <name type="scientific">Coprinellus micaceus</name>
    <name type="common">Glistening ink-cap mushroom</name>
    <name type="synonym">Coprinus micaceus</name>
    <dbReference type="NCBI Taxonomy" id="71717"/>
    <lineage>
        <taxon>Eukaryota</taxon>
        <taxon>Fungi</taxon>
        <taxon>Dikarya</taxon>
        <taxon>Basidiomycota</taxon>
        <taxon>Agaricomycotina</taxon>
        <taxon>Agaricomycetes</taxon>
        <taxon>Agaricomycetidae</taxon>
        <taxon>Agaricales</taxon>
        <taxon>Agaricineae</taxon>
        <taxon>Psathyrellaceae</taxon>
        <taxon>Coprinellus</taxon>
    </lineage>
</organism>
<protein>
    <submittedName>
        <fullName evidence="2">Uncharacterized protein</fullName>
    </submittedName>
</protein>
<evidence type="ECO:0000313" key="3">
    <source>
        <dbReference type="Proteomes" id="UP000298030"/>
    </source>
</evidence>
<gene>
    <name evidence="2" type="ORF">FA13DRAFT_1797347</name>
</gene>
<keyword evidence="1" id="KW-0732">Signal</keyword>
<name>A0A4Y7SR15_COPMI</name>
<proteinExistence type="predicted"/>
<reference evidence="2 3" key="1">
    <citation type="journal article" date="2019" name="Nat. Ecol. Evol.">
        <title>Megaphylogeny resolves global patterns of mushroom evolution.</title>
        <authorList>
            <person name="Varga T."/>
            <person name="Krizsan K."/>
            <person name="Foldi C."/>
            <person name="Dima B."/>
            <person name="Sanchez-Garcia M."/>
            <person name="Sanchez-Ramirez S."/>
            <person name="Szollosi G.J."/>
            <person name="Szarkandi J.G."/>
            <person name="Papp V."/>
            <person name="Albert L."/>
            <person name="Andreopoulos W."/>
            <person name="Angelini C."/>
            <person name="Antonin V."/>
            <person name="Barry K.W."/>
            <person name="Bougher N.L."/>
            <person name="Buchanan P."/>
            <person name="Buyck B."/>
            <person name="Bense V."/>
            <person name="Catcheside P."/>
            <person name="Chovatia M."/>
            <person name="Cooper J."/>
            <person name="Damon W."/>
            <person name="Desjardin D."/>
            <person name="Finy P."/>
            <person name="Geml J."/>
            <person name="Haridas S."/>
            <person name="Hughes K."/>
            <person name="Justo A."/>
            <person name="Karasinski D."/>
            <person name="Kautmanova I."/>
            <person name="Kiss B."/>
            <person name="Kocsube S."/>
            <person name="Kotiranta H."/>
            <person name="LaButti K.M."/>
            <person name="Lechner B.E."/>
            <person name="Liimatainen K."/>
            <person name="Lipzen A."/>
            <person name="Lukacs Z."/>
            <person name="Mihaltcheva S."/>
            <person name="Morgado L.N."/>
            <person name="Niskanen T."/>
            <person name="Noordeloos M.E."/>
            <person name="Ohm R.A."/>
            <person name="Ortiz-Santana B."/>
            <person name="Ovrebo C."/>
            <person name="Racz N."/>
            <person name="Riley R."/>
            <person name="Savchenko A."/>
            <person name="Shiryaev A."/>
            <person name="Soop K."/>
            <person name="Spirin V."/>
            <person name="Szebenyi C."/>
            <person name="Tomsovsky M."/>
            <person name="Tulloss R.E."/>
            <person name="Uehling J."/>
            <person name="Grigoriev I.V."/>
            <person name="Vagvolgyi C."/>
            <person name="Papp T."/>
            <person name="Martin F.M."/>
            <person name="Miettinen O."/>
            <person name="Hibbett D.S."/>
            <person name="Nagy L.G."/>
        </authorList>
    </citation>
    <scope>NUCLEOTIDE SEQUENCE [LARGE SCALE GENOMIC DNA]</scope>
    <source>
        <strain evidence="2 3">FP101781</strain>
    </source>
</reference>
<accession>A0A4Y7SR15</accession>
<sequence length="188" mass="21336">MVLFTIPRLALLVSVLAIPAEIVAAQGSHPVDTLALRGFSLDDELDFATRGYDNEPLSVREYIDSQIELALREYQEEFEQLFARHTREEIDAKVRQFQRALARSQPLLGPAVARLTAARKALRAEPRNEVLKAAYERAKTEEASQRGIVEYNEEQLQYWSSQTPVPAGLLPRLQVIPRGRASRLYLHL</sequence>
<dbReference type="AlphaFoldDB" id="A0A4Y7SR15"/>
<keyword evidence="3" id="KW-1185">Reference proteome</keyword>
<evidence type="ECO:0000313" key="2">
    <source>
        <dbReference type="EMBL" id="TEB24303.1"/>
    </source>
</evidence>
<dbReference type="Proteomes" id="UP000298030">
    <property type="component" value="Unassembled WGS sequence"/>
</dbReference>
<feature type="chain" id="PRO_5021403689" evidence="1">
    <location>
        <begin position="26"/>
        <end position="188"/>
    </location>
</feature>
<feature type="signal peptide" evidence="1">
    <location>
        <begin position="1"/>
        <end position="25"/>
    </location>
</feature>
<comment type="caution">
    <text evidence="2">The sequence shown here is derived from an EMBL/GenBank/DDBJ whole genome shotgun (WGS) entry which is preliminary data.</text>
</comment>
<dbReference type="EMBL" id="QPFP01000068">
    <property type="protein sequence ID" value="TEB24303.1"/>
    <property type="molecule type" value="Genomic_DNA"/>
</dbReference>
<evidence type="ECO:0000256" key="1">
    <source>
        <dbReference type="SAM" id="SignalP"/>
    </source>
</evidence>